<sequence>MADHMLKRACEWMRFLGYTVYYPECHYDNDILKTCIEKKLVLLTRDIELYKRYALSVYIDSVNINEQIIQITRQFPPDPGKFMTKCPDCGSDLILMRSNGLDIPDKIKKSFSMVRYCNKCSKAFWPGTHYIKIIEKINRLLK</sequence>
<name>Q6L2M7_PICTO</name>
<dbReference type="EMBL" id="AE017261">
    <property type="protein sequence ID" value="AAT42775.1"/>
    <property type="molecule type" value="Genomic_DNA"/>
</dbReference>
<dbReference type="PaxDb" id="263820-PTO0190"/>
<dbReference type="STRING" id="263820.PTO0190"/>
<dbReference type="InterPro" id="IPR002782">
    <property type="entry name" value="Mut7-C_RNAse_dom"/>
</dbReference>
<dbReference type="PANTHER" id="PTHR39081">
    <property type="entry name" value="MUT7-C DOMAIN-CONTAINING PROTEIN"/>
    <property type="match status" value="1"/>
</dbReference>
<dbReference type="AlphaFoldDB" id="Q6L2M7"/>
<dbReference type="Proteomes" id="UP000000438">
    <property type="component" value="Chromosome"/>
</dbReference>
<evidence type="ECO:0000313" key="2">
    <source>
        <dbReference type="EMBL" id="AAT42775.1"/>
    </source>
</evidence>
<feature type="domain" description="Mut7-C RNAse" evidence="1">
    <location>
        <begin position="2"/>
        <end position="136"/>
    </location>
</feature>
<dbReference type="InParanoid" id="Q6L2M7"/>
<dbReference type="HOGENOM" id="CLU_112469_0_0_2"/>
<dbReference type="Pfam" id="PF01927">
    <property type="entry name" value="Mut7-C"/>
    <property type="match status" value="1"/>
</dbReference>
<organism evidence="2 3">
    <name type="scientific">Picrophilus torridus (strain ATCC 700027 / DSM 9790 / JCM 10055 / NBRC 100828 / KAW 2/3)</name>
    <dbReference type="NCBI Taxonomy" id="1122961"/>
    <lineage>
        <taxon>Archaea</taxon>
        <taxon>Methanobacteriati</taxon>
        <taxon>Thermoplasmatota</taxon>
        <taxon>Thermoplasmata</taxon>
        <taxon>Thermoplasmatales</taxon>
        <taxon>Picrophilaceae</taxon>
        <taxon>Picrophilus</taxon>
    </lineage>
</organism>
<evidence type="ECO:0000313" key="3">
    <source>
        <dbReference type="Proteomes" id="UP000000438"/>
    </source>
</evidence>
<dbReference type="eggNOG" id="arCOG04290">
    <property type="taxonomic scope" value="Archaea"/>
</dbReference>
<evidence type="ECO:0000259" key="1">
    <source>
        <dbReference type="Pfam" id="PF01927"/>
    </source>
</evidence>
<dbReference type="KEGG" id="pto:PTO0190"/>
<protein>
    <recommendedName>
        <fullName evidence="1">Mut7-C RNAse domain-containing protein</fullName>
    </recommendedName>
</protein>
<proteinExistence type="predicted"/>
<dbReference type="PANTHER" id="PTHR39081:SF1">
    <property type="entry name" value="MUT7-C RNASE DOMAIN-CONTAINING PROTEIN"/>
    <property type="match status" value="1"/>
</dbReference>
<accession>Q6L2M7</accession>
<reference evidence="2 3" key="1">
    <citation type="journal article" date="2004" name="Proc. Natl. Acad. Sci. U.S.A.">
        <title>Genome sequence of Picrophilus torridus and its implications for life around pH 0.</title>
        <authorList>
            <person name="Futterer O."/>
            <person name="Angelov A."/>
            <person name="Liesegang H."/>
            <person name="Gottschalk G."/>
            <person name="Schleper C."/>
            <person name="Schepers B."/>
            <person name="Dock C."/>
            <person name="Antranikian G."/>
            <person name="Liebl W."/>
        </authorList>
    </citation>
    <scope>NUCLEOTIDE SEQUENCE [LARGE SCALE GENOMIC DNA]</scope>
    <source>
        <strain evidence="3">ATCC 700027 / DSM 9790 / JCM 10055 / NBRC 100828</strain>
    </source>
</reference>
<gene>
    <name evidence="2" type="ordered locus">PTO0190</name>
</gene>